<dbReference type="Pfam" id="PF13358">
    <property type="entry name" value="DDE_3"/>
    <property type="match status" value="1"/>
</dbReference>
<keyword evidence="3" id="KW-1185">Reference proteome</keyword>
<dbReference type="Gene3D" id="3.30.420.10">
    <property type="entry name" value="Ribonuclease H-like superfamily/Ribonuclease H"/>
    <property type="match status" value="1"/>
</dbReference>
<dbReference type="InterPro" id="IPR036397">
    <property type="entry name" value="RNaseH_sf"/>
</dbReference>
<organism evidence="2 3">
    <name type="scientific">Necator americanus</name>
    <name type="common">Human hookworm</name>
    <dbReference type="NCBI Taxonomy" id="51031"/>
    <lineage>
        <taxon>Eukaryota</taxon>
        <taxon>Metazoa</taxon>
        <taxon>Ecdysozoa</taxon>
        <taxon>Nematoda</taxon>
        <taxon>Chromadorea</taxon>
        <taxon>Rhabditida</taxon>
        <taxon>Rhabditina</taxon>
        <taxon>Rhabditomorpha</taxon>
        <taxon>Strongyloidea</taxon>
        <taxon>Ancylostomatidae</taxon>
        <taxon>Bunostominae</taxon>
        <taxon>Necator</taxon>
    </lineage>
</organism>
<reference evidence="2 3" key="1">
    <citation type="submission" date="2023-08" db="EMBL/GenBank/DDBJ databases">
        <title>A Necator americanus chromosomal reference genome.</title>
        <authorList>
            <person name="Ilik V."/>
            <person name="Petrzelkova K.J."/>
            <person name="Pardy F."/>
            <person name="Fuh T."/>
            <person name="Niatou-Singa F.S."/>
            <person name="Gouil Q."/>
            <person name="Baker L."/>
            <person name="Ritchie M.E."/>
            <person name="Jex A.R."/>
            <person name="Gazzola D."/>
            <person name="Li H."/>
            <person name="Toshio Fujiwara R."/>
            <person name="Zhan B."/>
            <person name="Aroian R.V."/>
            <person name="Pafco B."/>
            <person name="Schwarz E.M."/>
        </authorList>
    </citation>
    <scope>NUCLEOTIDE SEQUENCE [LARGE SCALE GENOMIC DNA]</scope>
    <source>
        <strain evidence="2 3">Aroian</strain>
        <tissue evidence="2">Whole animal</tissue>
    </source>
</reference>
<accession>A0ABR1E825</accession>
<dbReference type="Proteomes" id="UP001303046">
    <property type="component" value="Unassembled WGS sequence"/>
</dbReference>
<sequence length="475" mass="55229">MNSALVFFESSRTCDIVPVSAVLGEVTLNSVRRVRWRGRSYTAKIIFTGPREICEMKIGQVTERGQLVEEDEFDIANIDSDIRETITLPRTQDSQIIQLLQEVVRRLGVLEEKQAAVAEAVRRLERKSMLQGDNSEEELKMLRELLRRAPPRVIQGDLEYKYASIEFVADLRKKYENPSKFARCLEDEVYKDGAEELERNVDDRVIDRVHFIQECLFKYYDIPTQLRDEVWKRVKESLNGKADSSVCEKSIRRFICKFERGASVKTAFVPRSLSAHYEEISHEIDRCYKINSSTTAREVASRLAPRGIRVSEAYIKRIRAKLGYENKTTKYCHTIRDVNKEKRVLFCEEMLHAGTTFSDCVFTDECTIQGFGRLVQDNAPAHVSLYTKRKMEEWQMETLDWPAESPDLNPIELIWGNMKASIRKREVRNLNDLKVAIIQYWKTLTPQICSNYISGIKKKMERVIEQGGRNIRESR</sequence>
<proteinExistence type="predicted"/>
<dbReference type="InterPro" id="IPR038717">
    <property type="entry name" value="Tc1-like_DDE_dom"/>
</dbReference>
<evidence type="ECO:0000313" key="2">
    <source>
        <dbReference type="EMBL" id="KAK6758834.1"/>
    </source>
</evidence>
<feature type="domain" description="Tc1-like transposase DDE" evidence="1">
    <location>
        <begin position="372"/>
        <end position="434"/>
    </location>
</feature>
<dbReference type="PANTHER" id="PTHR47326">
    <property type="entry name" value="TRANSPOSABLE ELEMENT TC3 TRANSPOSASE-LIKE PROTEIN"/>
    <property type="match status" value="1"/>
</dbReference>
<evidence type="ECO:0000259" key="1">
    <source>
        <dbReference type="Pfam" id="PF13358"/>
    </source>
</evidence>
<evidence type="ECO:0000313" key="3">
    <source>
        <dbReference type="Proteomes" id="UP001303046"/>
    </source>
</evidence>
<gene>
    <name evidence="2" type="primary">Necator_chrV.g20999</name>
    <name evidence="2" type="ORF">RB195_016206</name>
</gene>
<protein>
    <recommendedName>
        <fullName evidence="1">Tc1-like transposase DDE domain-containing protein</fullName>
    </recommendedName>
</protein>
<dbReference type="EMBL" id="JAVFWL010000005">
    <property type="protein sequence ID" value="KAK6758834.1"/>
    <property type="molecule type" value="Genomic_DNA"/>
</dbReference>
<name>A0ABR1E825_NECAM</name>
<dbReference type="PANTHER" id="PTHR47326:SF1">
    <property type="entry name" value="HTH PSQ-TYPE DOMAIN-CONTAINING PROTEIN"/>
    <property type="match status" value="1"/>
</dbReference>
<comment type="caution">
    <text evidence="2">The sequence shown here is derived from an EMBL/GenBank/DDBJ whole genome shotgun (WGS) entry which is preliminary data.</text>
</comment>